<feature type="repeat" description="TNFR-Cys" evidence="6">
    <location>
        <begin position="73"/>
        <end position="116"/>
    </location>
</feature>
<dbReference type="InterPro" id="IPR011029">
    <property type="entry name" value="DEATH-like_dom_sf"/>
</dbReference>
<keyword evidence="4 6" id="KW-1015">Disulfide bond</keyword>
<organism evidence="9 10">
    <name type="scientific">Triplophysa tibetana</name>
    <dbReference type="NCBI Taxonomy" id="1572043"/>
    <lineage>
        <taxon>Eukaryota</taxon>
        <taxon>Metazoa</taxon>
        <taxon>Chordata</taxon>
        <taxon>Craniata</taxon>
        <taxon>Vertebrata</taxon>
        <taxon>Euteleostomi</taxon>
        <taxon>Actinopterygii</taxon>
        <taxon>Neopterygii</taxon>
        <taxon>Teleostei</taxon>
        <taxon>Ostariophysi</taxon>
        <taxon>Cypriniformes</taxon>
        <taxon>Nemacheilidae</taxon>
        <taxon>Triplophysa</taxon>
    </lineage>
</organism>
<dbReference type="PROSITE" id="PS50017">
    <property type="entry name" value="DEATH_DOMAIN"/>
    <property type="match status" value="1"/>
</dbReference>
<comment type="caution">
    <text evidence="9">The sequence shown here is derived from an EMBL/GenBank/DDBJ whole genome shotgun (WGS) entry which is preliminary data.</text>
</comment>
<dbReference type="GO" id="GO:0097527">
    <property type="term" value="P:necroptotic signaling pathway"/>
    <property type="evidence" value="ECO:0007669"/>
    <property type="project" value="TreeGrafter"/>
</dbReference>
<dbReference type="InterPro" id="IPR000488">
    <property type="entry name" value="Death_dom"/>
</dbReference>
<reference evidence="9 10" key="1">
    <citation type="journal article" date="2019" name="Mol. Ecol. Resour.">
        <title>Chromosome-level genome assembly of Triplophysa tibetana, a fish adapted to the harsh high-altitude environment of the Tibetan Plateau.</title>
        <authorList>
            <person name="Yang X."/>
            <person name="Liu H."/>
            <person name="Ma Z."/>
            <person name="Zou Y."/>
            <person name="Zou M."/>
            <person name="Mao Y."/>
            <person name="Li X."/>
            <person name="Wang H."/>
            <person name="Chen T."/>
            <person name="Wang W."/>
            <person name="Yang R."/>
        </authorList>
    </citation>
    <scope>NUCLEOTIDE SEQUENCE [LARGE SCALE GENOMIC DNA]</scope>
    <source>
        <strain evidence="9">TTIB1903HZAU</strain>
        <tissue evidence="9">Muscle</tissue>
    </source>
</reference>
<keyword evidence="1" id="KW-0053">Apoptosis</keyword>
<evidence type="ECO:0000256" key="6">
    <source>
        <dbReference type="PROSITE-ProRule" id="PRU00206"/>
    </source>
</evidence>
<dbReference type="PROSITE" id="PS50050">
    <property type="entry name" value="TNFR_NGFR_2"/>
    <property type="match status" value="2"/>
</dbReference>
<dbReference type="InterPro" id="IPR001368">
    <property type="entry name" value="TNFR/NGFR_Cys_rich_reg"/>
</dbReference>
<dbReference type="GO" id="GO:0005031">
    <property type="term" value="F:tumor necrosis factor receptor activity"/>
    <property type="evidence" value="ECO:0007669"/>
    <property type="project" value="TreeGrafter"/>
</dbReference>
<protein>
    <submittedName>
        <fullName evidence="9">Uncharacterized protein</fullName>
    </submittedName>
</protein>
<dbReference type="Gene3D" id="1.10.533.10">
    <property type="entry name" value="Death Domain, Fas"/>
    <property type="match status" value="1"/>
</dbReference>
<dbReference type="SUPFAM" id="SSF57586">
    <property type="entry name" value="TNF receptor-like"/>
    <property type="match status" value="2"/>
</dbReference>
<feature type="disulfide bond" evidence="6">
    <location>
        <begin position="118"/>
        <end position="133"/>
    </location>
</feature>
<feature type="disulfide bond" evidence="6">
    <location>
        <begin position="139"/>
        <end position="157"/>
    </location>
</feature>
<feature type="repeat" description="TNFR-Cys" evidence="6">
    <location>
        <begin position="117"/>
        <end position="157"/>
    </location>
</feature>
<dbReference type="GO" id="GO:0006924">
    <property type="term" value="P:activation-induced cell death of T cells"/>
    <property type="evidence" value="ECO:0007669"/>
    <property type="project" value="TreeGrafter"/>
</dbReference>
<keyword evidence="10" id="KW-1185">Reference proteome</keyword>
<dbReference type="Gene3D" id="2.10.50.10">
    <property type="entry name" value="Tumor Necrosis Factor Receptor, subunit A, domain 2"/>
    <property type="match status" value="2"/>
</dbReference>
<dbReference type="GO" id="GO:0045121">
    <property type="term" value="C:membrane raft"/>
    <property type="evidence" value="ECO:0007669"/>
    <property type="project" value="TreeGrafter"/>
</dbReference>
<dbReference type="GO" id="GO:0097049">
    <property type="term" value="P:motor neuron apoptotic process"/>
    <property type="evidence" value="ECO:0007669"/>
    <property type="project" value="TreeGrafter"/>
</dbReference>
<evidence type="ECO:0000256" key="5">
    <source>
        <dbReference type="ARBA" id="ARBA00023180"/>
    </source>
</evidence>
<dbReference type="GO" id="GO:0009897">
    <property type="term" value="C:external side of plasma membrane"/>
    <property type="evidence" value="ECO:0007669"/>
    <property type="project" value="TreeGrafter"/>
</dbReference>
<evidence type="ECO:0000256" key="4">
    <source>
        <dbReference type="ARBA" id="ARBA00023157"/>
    </source>
</evidence>
<evidence type="ECO:0000313" key="10">
    <source>
        <dbReference type="Proteomes" id="UP000324632"/>
    </source>
</evidence>
<evidence type="ECO:0000256" key="1">
    <source>
        <dbReference type="ARBA" id="ARBA00022703"/>
    </source>
</evidence>
<dbReference type="EMBL" id="SOYY01000015">
    <property type="protein sequence ID" value="KAA0711105.1"/>
    <property type="molecule type" value="Genomic_DNA"/>
</dbReference>
<dbReference type="Proteomes" id="UP000324632">
    <property type="component" value="Chromosome 15"/>
</dbReference>
<dbReference type="PANTHER" id="PTHR46874">
    <property type="entry name" value="TUMOR NECROSIS FACTOR RECEPTOR SUPERFAMILY MEMBER 6"/>
    <property type="match status" value="1"/>
</dbReference>
<keyword evidence="3" id="KW-0677">Repeat</keyword>
<dbReference type="AlphaFoldDB" id="A0A5A9NPW1"/>
<keyword evidence="2" id="KW-0732">Signal</keyword>
<evidence type="ECO:0000259" key="8">
    <source>
        <dbReference type="PROSITE" id="PS50050"/>
    </source>
</evidence>
<sequence>MALALTPDYQNLSETFSVLTMSVGLAEGRRMRRRRGVCEYGTYQHEGKTCCLCPSGYRVISDCKDNIATQCEICQPGFFATHPNNDQTCRRCRDCDPERTKMEKQDSCSRDSDTVCRCQENYFCDKGHLCRTCQPCDTCVEKGGVKIPCTFTNNTVCHGVEESKGVDLNPYLQEISSILTQKYMIGVARCTGMTEADIEQHELNHPKDAKEQTYRLLVDWSQSQGLNEAYPTLIQKLLELKAKRIADQIIEIVQREPVKTMYSVK</sequence>
<dbReference type="Pfam" id="PF00531">
    <property type="entry name" value="Death"/>
    <property type="match status" value="1"/>
</dbReference>
<evidence type="ECO:0000259" key="7">
    <source>
        <dbReference type="PROSITE" id="PS50017"/>
    </source>
</evidence>
<evidence type="ECO:0000313" key="9">
    <source>
        <dbReference type="EMBL" id="KAA0711105.1"/>
    </source>
</evidence>
<proteinExistence type="predicted"/>
<comment type="caution">
    <text evidence="6">Lacks conserved residue(s) required for the propagation of feature annotation.</text>
</comment>
<dbReference type="GO" id="GO:0031265">
    <property type="term" value="C:CD95 death-inducing signaling complex"/>
    <property type="evidence" value="ECO:0007669"/>
    <property type="project" value="TreeGrafter"/>
</dbReference>
<keyword evidence="5" id="KW-0325">Glycoprotein</keyword>
<feature type="domain" description="TNFR-Cys" evidence="8">
    <location>
        <begin position="73"/>
        <end position="116"/>
    </location>
</feature>
<dbReference type="SMART" id="SM00208">
    <property type="entry name" value="TNFR"/>
    <property type="match status" value="3"/>
</dbReference>
<evidence type="ECO:0000256" key="2">
    <source>
        <dbReference type="ARBA" id="ARBA00022729"/>
    </source>
</evidence>
<gene>
    <name evidence="9" type="ORF">E1301_Tti002787</name>
</gene>
<dbReference type="GO" id="GO:0032872">
    <property type="term" value="P:regulation of stress-activated MAPK cascade"/>
    <property type="evidence" value="ECO:0007669"/>
    <property type="project" value="TreeGrafter"/>
</dbReference>
<feature type="disulfide bond" evidence="6">
    <location>
        <begin position="74"/>
        <end position="89"/>
    </location>
</feature>
<accession>A0A5A9NPW1</accession>
<name>A0A5A9NPW1_9TELE</name>
<feature type="domain" description="TNFR-Cys" evidence="8">
    <location>
        <begin position="117"/>
        <end position="157"/>
    </location>
</feature>
<feature type="domain" description="Death" evidence="7">
    <location>
        <begin position="187"/>
        <end position="253"/>
    </location>
</feature>
<feature type="disulfide bond" evidence="6">
    <location>
        <begin position="136"/>
        <end position="149"/>
    </location>
</feature>
<dbReference type="GO" id="GO:0097192">
    <property type="term" value="P:extrinsic apoptotic signaling pathway in absence of ligand"/>
    <property type="evidence" value="ECO:0007669"/>
    <property type="project" value="TreeGrafter"/>
</dbReference>
<dbReference type="GO" id="GO:0043066">
    <property type="term" value="P:negative regulation of apoptotic process"/>
    <property type="evidence" value="ECO:0007669"/>
    <property type="project" value="TreeGrafter"/>
</dbReference>
<evidence type="ECO:0000256" key="3">
    <source>
        <dbReference type="ARBA" id="ARBA00022737"/>
    </source>
</evidence>
<dbReference type="SUPFAM" id="SSF47986">
    <property type="entry name" value="DEATH domain"/>
    <property type="match status" value="1"/>
</dbReference>
<dbReference type="Pfam" id="PF00020">
    <property type="entry name" value="TNFR_c6"/>
    <property type="match status" value="2"/>
</dbReference>
<dbReference type="PANTHER" id="PTHR46874:SF1">
    <property type="entry name" value="TUMOR NECROSIS FACTOR RECEPTOR SUPERFAMILY MEMBER 6"/>
    <property type="match status" value="1"/>
</dbReference>